<comment type="caution">
    <text evidence="1">The sequence shown here is derived from an EMBL/GenBank/DDBJ whole genome shotgun (WGS) entry which is preliminary data.</text>
</comment>
<organism evidence="1 2">
    <name type="scientific">Marasmius tenuissimus</name>
    <dbReference type="NCBI Taxonomy" id="585030"/>
    <lineage>
        <taxon>Eukaryota</taxon>
        <taxon>Fungi</taxon>
        <taxon>Dikarya</taxon>
        <taxon>Basidiomycota</taxon>
        <taxon>Agaricomycotina</taxon>
        <taxon>Agaricomycetes</taxon>
        <taxon>Agaricomycetidae</taxon>
        <taxon>Agaricales</taxon>
        <taxon>Marasmiineae</taxon>
        <taxon>Marasmiaceae</taxon>
        <taxon>Marasmius</taxon>
    </lineage>
</organism>
<protein>
    <submittedName>
        <fullName evidence="1">Uncharacterized protein</fullName>
    </submittedName>
</protein>
<feature type="non-terminal residue" evidence="1">
    <location>
        <position position="204"/>
    </location>
</feature>
<name>A0ABR2Z9U1_9AGAR</name>
<sequence>MLSDSDSVPNSCDEAEDKPVTYKEFCKSQKKIRDSLSRIRKTQIHSWNILNELSDTVGKMKRAQEEDSVLIQRVLDALSKLAEVSAHGPYRENYPPMTSRDQAQIKLFAGYPKVPPGYYTPSPLPSPPRYHKTKANLSSPPRHIREFGINTTDADLAGLQAVKRMERGLEKLFSDSLRMPLPLWAQDGVIVTLVTEYWLGDLRP</sequence>
<evidence type="ECO:0000313" key="2">
    <source>
        <dbReference type="Proteomes" id="UP001437256"/>
    </source>
</evidence>
<reference evidence="1 2" key="1">
    <citation type="submission" date="2024-05" db="EMBL/GenBank/DDBJ databases">
        <title>A draft genome resource for the thread blight pathogen Marasmius tenuissimus strain MS-2.</title>
        <authorList>
            <person name="Yulfo-Soto G.E."/>
            <person name="Baruah I.K."/>
            <person name="Amoako-Attah I."/>
            <person name="Bukari Y."/>
            <person name="Meinhardt L.W."/>
            <person name="Bailey B.A."/>
            <person name="Cohen S.P."/>
        </authorList>
    </citation>
    <scope>NUCLEOTIDE SEQUENCE [LARGE SCALE GENOMIC DNA]</scope>
    <source>
        <strain evidence="1 2">MS-2</strain>
    </source>
</reference>
<evidence type="ECO:0000313" key="1">
    <source>
        <dbReference type="EMBL" id="KAL0057744.1"/>
    </source>
</evidence>
<dbReference type="EMBL" id="JBBXMP010000446">
    <property type="protein sequence ID" value="KAL0057744.1"/>
    <property type="molecule type" value="Genomic_DNA"/>
</dbReference>
<keyword evidence="2" id="KW-1185">Reference proteome</keyword>
<dbReference type="Proteomes" id="UP001437256">
    <property type="component" value="Unassembled WGS sequence"/>
</dbReference>
<proteinExistence type="predicted"/>
<gene>
    <name evidence="1" type="ORF">AAF712_015604</name>
</gene>
<accession>A0ABR2Z9U1</accession>